<dbReference type="EMBL" id="BAAANL010000001">
    <property type="protein sequence ID" value="GAA1849062.1"/>
    <property type="molecule type" value="Genomic_DNA"/>
</dbReference>
<dbReference type="Proteomes" id="UP001501094">
    <property type="component" value="Unassembled WGS sequence"/>
</dbReference>
<dbReference type="PANTHER" id="PTHR43682:SF1">
    <property type="entry name" value="LACTATE UTILIZATION PROTEIN C"/>
    <property type="match status" value="1"/>
</dbReference>
<dbReference type="SUPFAM" id="SSF100950">
    <property type="entry name" value="NagB/RpiA/CoA transferase-like"/>
    <property type="match status" value="1"/>
</dbReference>
<dbReference type="PANTHER" id="PTHR43682">
    <property type="entry name" value="LACTATE UTILIZATION PROTEIN C"/>
    <property type="match status" value="1"/>
</dbReference>
<protein>
    <submittedName>
        <fullName evidence="2">LUD domain-containing protein</fullName>
    </submittedName>
</protein>
<dbReference type="Pfam" id="PF02589">
    <property type="entry name" value="LUD_dom"/>
    <property type="match status" value="1"/>
</dbReference>
<sequence length="230" mass="23838">MTDARTEVLNRIREALGSGSPATQGPVPRGYRSAGQWEPGSAGALELLVDRLADYKARVHRVAGDEIAATVARLVTELPLAGDAAETGSRGDVSAVVVPHGLDAAWLAGLPAGVQVVTDAPGQPLPASDLERTDVVVTAARVAIAETGTIVLDGEPGQGRRAISLVPDVHVCVIRADQVVQTVPEAVRLLAGHPARPLTWISGPSATSDIELDRVEGVHGPRTLHVVLVS</sequence>
<accession>A0ABN2N200</accession>
<feature type="domain" description="LUD" evidence="1">
    <location>
        <begin position="46"/>
        <end position="229"/>
    </location>
</feature>
<dbReference type="InterPro" id="IPR003741">
    <property type="entry name" value="LUD_dom"/>
</dbReference>
<dbReference type="InterPro" id="IPR024185">
    <property type="entry name" value="FTHF_cligase-like_sf"/>
</dbReference>
<evidence type="ECO:0000313" key="3">
    <source>
        <dbReference type="Proteomes" id="UP001501094"/>
    </source>
</evidence>
<proteinExistence type="predicted"/>
<gene>
    <name evidence="2" type="ORF">GCM10009751_01570</name>
</gene>
<keyword evidence="3" id="KW-1185">Reference proteome</keyword>
<organism evidence="2 3">
    <name type="scientific">Myceligenerans crystallogenes</name>
    <dbReference type="NCBI Taxonomy" id="316335"/>
    <lineage>
        <taxon>Bacteria</taxon>
        <taxon>Bacillati</taxon>
        <taxon>Actinomycetota</taxon>
        <taxon>Actinomycetes</taxon>
        <taxon>Micrococcales</taxon>
        <taxon>Promicromonosporaceae</taxon>
        <taxon>Myceligenerans</taxon>
    </lineage>
</organism>
<dbReference type="RefSeq" id="WP_344098762.1">
    <property type="nucleotide sequence ID" value="NZ_BAAANL010000001.1"/>
</dbReference>
<evidence type="ECO:0000259" key="1">
    <source>
        <dbReference type="Pfam" id="PF02589"/>
    </source>
</evidence>
<evidence type="ECO:0000313" key="2">
    <source>
        <dbReference type="EMBL" id="GAA1849062.1"/>
    </source>
</evidence>
<comment type="caution">
    <text evidence="2">The sequence shown here is derived from an EMBL/GenBank/DDBJ whole genome shotgun (WGS) entry which is preliminary data.</text>
</comment>
<name>A0ABN2N200_9MICO</name>
<reference evidence="2 3" key="1">
    <citation type="journal article" date="2019" name="Int. J. Syst. Evol. Microbiol.">
        <title>The Global Catalogue of Microorganisms (GCM) 10K type strain sequencing project: providing services to taxonomists for standard genome sequencing and annotation.</title>
        <authorList>
            <consortium name="The Broad Institute Genomics Platform"/>
            <consortium name="The Broad Institute Genome Sequencing Center for Infectious Disease"/>
            <person name="Wu L."/>
            <person name="Ma J."/>
        </authorList>
    </citation>
    <scope>NUCLEOTIDE SEQUENCE [LARGE SCALE GENOMIC DNA]</scope>
    <source>
        <strain evidence="2 3">JCM 14326</strain>
    </source>
</reference>
<dbReference type="InterPro" id="IPR037171">
    <property type="entry name" value="NagB/RpiA_transferase-like"/>
</dbReference>
<dbReference type="Gene3D" id="3.40.50.10420">
    <property type="entry name" value="NagB/RpiA/CoA transferase-like"/>
    <property type="match status" value="1"/>
</dbReference>